<protein>
    <submittedName>
        <fullName evidence="1">Uncharacterized protein</fullName>
    </submittedName>
</protein>
<evidence type="ECO:0000313" key="1">
    <source>
        <dbReference type="EMBL" id="QOX62614.1"/>
    </source>
</evidence>
<evidence type="ECO:0000313" key="2">
    <source>
        <dbReference type="Proteomes" id="UP000594014"/>
    </source>
</evidence>
<organism evidence="1 2">
    <name type="scientific">Anoxybacterium hadale</name>
    <dbReference type="NCBI Taxonomy" id="3408580"/>
    <lineage>
        <taxon>Bacteria</taxon>
        <taxon>Bacillati</taxon>
        <taxon>Bacillota</taxon>
        <taxon>Clostridia</taxon>
        <taxon>Peptostreptococcales</taxon>
        <taxon>Anaerovoracaceae</taxon>
        <taxon>Anoxybacterium</taxon>
    </lineage>
</organism>
<sequence length="205" mass="23790">MISTIRKSTYKAIYRLLDKVSPLPGDCGQLCGAACCTCGGDDTQGDGLDFDMGIYLLPGEEKLFTRKEDWLKWSAEDAEDYEFPLSWTGKVYFVRCKTPPHCPRALRPLQCRFYPLAPYLTEEGQLELILSHTELPYRCPLISESMPLQPSFIQANRTVWNRLIQDPLIKDLVRMDSENLRKRMKRKKRKIEFITVQHTENRPVK</sequence>
<accession>A0ACD1A863</accession>
<dbReference type="Proteomes" id="UP000594014">
    <property type="component" value="Chromosome"/>
</dbReference>
<dbReference type="EMBL" id="CP042469">
    <property type="protein sequence ID" value="QOX62614.1"/>
    <property type="molecule type" value="Genomic_DNA"/>
</dbReference>
<name>A0ACD1A863_9FIRM</name>
<proteinExistence type="predicted"/>
<keyword evidence="2" id="KW-1185">Reference proteome</keyword>
<gene>
    <name evidence="1" type="ORF">FRZ06_04260</name>
</gene>
<reference evidence="1" key="1">
    <citation type="submission" date="2019-08" db="EMBL/GenBank/DDBJ databases">
        <title>Genome sequence of Clostridiales bacterium MT110.</title>
        <authorList>
            <person name="Cao J."/>
        </authorList>
    </citation>
    <scope>NUCLEOTIDE SEQUENCE</scope>
    <source>
        <strain evidence="1">MT110</strain>
    </source>
</reference>